<accession>A0A364Y7Z6</accession>
<comment type="caution">
    <text evidence="1">The sequence shown here is derived from an EMBL/GenBank/DDBJ whole genome shotgun (WGS) entry which is preliminary data.</text>
</comment>
<name>A0A364Y7Z6_9BACT</name>
<dbReference type="EMBL" id="QMFY01000001">
    <property type="protein sequence ID" value="RAW02605.1"/>
    <property type="molecule type" value="Genomic_DNA"/>
</dbReference>
<organism evidence="1 2">
    <name type="scientific">Pseudochryseolinea flava</name>
    <dbReference type="NCBI Taxonomy" id="2059302"/>
    <lineage>
        <taxon>Bacteria</taxon>
        <taxon>Pseudomonadati</taxon>
        <taxon>Bacteroidota</taxon>
        <taxon>Cytophagia</taxon>
        <taxon>Cytophagales</taxon>
        <taxon>Fulvivirgaceae</taxon>
        <taxon>Pseudochryseolinea</taxon>
    </lineage>
</organism>
<dbReference type="RefSeq" id="WP_112744822.1">
    <property type="nucleotide sequence ID" value="NZ_QMFY01000001.1"/>
</dbReference>
<reference evidence="1 2" key="1">
    <citation type="submission" date="2018-06" db="EMBL/GenBank/DDBJ databases">
        <title>Chryseolinea flavus sp. nov., a member of the phylum Bacteroidetes isolated from soil.</title>
        <authorList>
            <person name="Li Y."/>
            <person name="Wang J."/>
        </authorList>
    </citation>
    <scope>NUCLEOTIDE SEQUENCE [LARGE SCALE GENOMIC DNA]</scope>
    <source>
        <strain evidence="1 2">SDU1-6</strain>
    </source>
</reference>
<proteinExistence type="predicted"/>
<protein>
    <submittedName>
        <fullName evidence="1">Uncharacterized protein</fullName>
    </submittedName>
</protein>
<gene>
    <name evidence="1" type="ORF">DQQ10_00365</name>
</gene>
<keyword evidence="2" id="KW-1185">Reference proteome</keyword>
<evidence type="ECO:0000313" key="1">
    <source>
        <dbReference type="EMBL" id="RAW02605.1"/>
    </source>
</evidence>
<evidence type="ECO:0000313" key="2">
    <source>
        <dbReference type="Proteomes" id="UP000251889"/>
    </source>
</evidence>
<sequence>MEEHSLQAKIGKLIAQLEEEVRNLSSCHRSELDRIREDNTIELKTLTDNFDKLLTTVNAQYQSRISDLENEIDYLRELNVAQRIMMEDNLAYIKRLEEKLIATRSLD</sequence>
<dbReference type="Proteomes" id="UP000251889">
    <property type="component" value="Unassembled WGS sequence"/>
</dbReference>
<dbReference type="AlphaFoldDB" id="A0A364Y7Z6"/>